<evidence type="ECO:0000256" key="13">
    <source>
        <dbReference type="ARBA" id="ARBA00022927"/>
    </source>
</evidence>
<keyword evidence="13" id="KW-0653">Protein transport</keyword>
<dbReference type="AlphaFoldDB" id="A0A4U0VHR4"/>
<keyword evidence="11" id="KW-0833">Ubl conjugation pathway</keyword>
<evidence type="ECO:0000256" key="3">
    <source>
        <dbReference type="ARBA" id="ARBA00004906"/>
    </source>
</evidence>
<comment type="similarity">
    <text evidence="4">Belongs to the pex2/pex10/pex12 family.</text>
</comment>
<keyword evidence="19" id="KW-1185">Reference proteome</keyword>
<keyword evidence="6" id="KW-0813">Transport</keyword>
<organism evidence="18 19">
    <name type="scientific">Cryomyces minteri</name>
    <dbReference type="NCBI Taxonomy" id="331657"/>
    <lineage>
        <taxon>Eukaryota</taxon>
        <taxon>Fungi</taxon>
        <taxon>Dikarya</taxon>
        <taxon>Ascomycota</taxon>
        <taxon>Pezizomycotina</taxon>
        <taxon>Dothideomycetes</taxon>
        <taxon>Dothideomycetes incertae sedis</taxon>
        <taxon>Cryomyces</taxon>
    </lineage>
</organism>
<evidence type="ECO:0000256" key="12">
    <source>
        <dbReference type="ARBA" id="ARBA00022833"/>
    </source>
</evidence>
<evidence type="ECO:0000256" key="2">
    <source>
        <dbReference type="ARBA" id="ARBA00004585"/>
    </source>
</evidence>
<dbReference type="GO" id="GO:0008270">
    <property type="term" value="F:zinc ion binding"/>
    <property type="evidence" value="ECO:0007669"/>
    <property type="project" value="UniProtKB-KW"/>
</dbReference>
<comment type="pathway">
    <text evidence="3">Protein modification; protein ubiquitination.</text>
</comment>
<dbReference type="GO" id="GO:0016567">
    <property type="term" value="P:protein ubiquitination"/>
    <property type="evidence" value="ECO:0007669"/>
    <property type="project" value="UniProtKB-ARBA"/>
</dbReference>
<dbReference type="EMBL" id="NAJN01002860">
    <property type="protein sequence ID" value="TKA47815.1"/>
    <property type="molecule type" value="Genomic_DNA"/>
</dbReference>
<dbReference type="Proteomes" id="UP000308768">
    <property type="component" value="Unassembled WGS sequence"/>
</dbReference>
<evidence type="ECO:0000256" key="1">
    <source>
        <dbReference type="ARBA" id="ARBA00000900"/>
    </source>
</evidence>
<evidence type="ECO:0000256" key="6">
    <source>
        <dbReference type="ARBA" id="ARBA00022448"/>
    </source>
</evidence>
<dbReference type="EC" id="2.3.2.27" evidence="5"/>
<evidence type="ECO:0000256" key="14">
    <source>
        <dbReference type="ARBA" id="ARBA00022989"/>
    </source>
</evidence>
<evidence type="ECO:0000256" key="5">
    <source>
        <dbReference type="ARBA" id="ARBA00012483"/>
    </source>
</evidence>
<evidence type="ECO:0000256" key="10">
    <source>
        <dbReference type="ARBA" id="ARBA00022771"/>
    </source>
</evidence>
<keyword evidence="9" id="KW-0479">Metal-binding</keyword>
<evidence type="ECO:0000256" key="7">
    <source>
        <dbReference type="ARBA" id="ARBA00022679"/>
    </source>
</evidence>
<gene>
    <name evidence="18" type="ORF">B0A49_11579</name>
</gene>
<name>A0A4U0VHR4_9PEZI</name>
<dbReference type="OrthoDB" id="6270329at2759"/>
<dbReference type="GO" id="GO:0061630">
    <property type="term" value="F:ubiquitin protein ligase activity"/>
    <property type="evidence" value="ECO:0007669"/>
    <property type="project" value="UniProtKB-EC"/>
</dbReference>
<comment type="caution">
    <text evidence="18">The sequence shown here is derived from an EMBL/GenBank/DDBJ whole genome shotgun (WGS) entry which is preliminary data.</text>
</comment>
<protein>
    <recommendedName>
        <fullName evidence="5">RING-type E3 ubiquitin transferase</fullName>
        <ecNumber evidence="5">2.3.2.27</ecNumber>
    </recommendedName>
</protein>
<evidence type="ECO:0000256" key="8">
    <source>
        <dbReference type="ARBA" id="ARBA00022692"/>
    </source>
</evidence>
<dbReference type="STRING" id="331657.A0A4U0VHR4"/>
<dbReference type="Pfam" id="PF04757">
    <property type="entry name" value="Pex2_Pex12"/>
    <property type="match status" value="1"/>
</dbReference>
<evidence type="ECO:0000256" key="11">
    <source>
        <dbReference type="ARBA" id="ARBA00022786"/>
    </source>
</evidence>
<dbReference type="GO" id="GO:0016562">
    <property type="term" value="P:protein import into peroxisome matrix, receptor recycling"/>
    <property type="evidence" value="ECO:0007669"/>
    <property type="project" value="UniProtKB-ARBA"/>
</dbReference>
<feature type="domain" description="Pex N-terminal" evidence="17">
    <location>
        <begin position="37"/>
        <end position="202"/>
    </location>
</feature>
<evidence type="ECO:0000256" key="16">
    <source>
        <dbReference type="ARBA" id="ARBA00023140"/>
    </source>
</evidence>
<accession>A0A4U0VHR4</accession>
<keyword evidence="8" id="KW-0812">Transmembrane</keyword>
<dbReference type="PANTHER" id="PTHR23350">
    <property type="entry name" value="PEROXISOME ASSEMBLY PROTEIN 10"/>
    <property type="match status" value="1"/>
</dbReference>
<evidence type="ECO:0000259" key="17">
    <source>
        <dbReference type="Pfam" id="PF04757"/>
    </source>
</evidence>
<dbReference type="GO" id="GO:0005778">
    <property type="term" value="C:peroxisomal membrane"/>
    <property type="evidence" value="ECO:0007669"/>
    <property type="project" value="UniProtKB-SubCell"/>
</dbReference>
<sequence>MAEDHIRDKARSRTDETGRYQYAFAASPDIIRSNQKDTYFQGILLEQLSGIIRKLYGARFAHTYTTEARTFSDLLYLALTTLVGNRTLGEEYCDIVQAEDDTLRLPSIYRRGGYILTSVLLPYSLNRVLPAFRRRLRAKLEITLRKLARKNSRSVVRKLQSYLLSNLDAITSPSPIYAVSLATFYFSGAYYHLRKRLWGLRL</sequence>
<evidence type="ECO:0000313" key="19">
    <source>
        <dbReference type="Proteomes" id="UP000308768"/>
    </source>
</evidence>
<keyword evidence="10" id="KW-0863">Zinc-finger</keyword>
<evidence type="ECO:0000313" key="18">
    <source>
        <dbReference type="EMBL" id="TKA47815.1"/>
    </source>
</evidence>
<keyword evidence="14" id="KW-1133">Transmembrane helix</keyword>
<evidence type="ECO:0000256" key="15">
    <source>
        <dbReference type="ARBA" id="ARBA00023136"/>
    </source>
</evidence>
<keyword evidence="16" id="KW-0576">Peroxisome</keyword>
<keyword evidence="7" id="KW-0808">Transferase</keyword>
<dbReference type="InterPro" id="IPR006845">
    <property type="entry name" value="Pex_N"/>
</dbReference>
<dbReference type="PANTHER" id="PTHR23350:SF0">
    <property type="entry name" value="PEROXISOME BIOGENESIS FACTOR 10"/>
    <property type="match status" value="1"/>
</dbReference>
<comment type="subcellular location">
    <subcellularLocation>
        <location evidence="2">Peroxisome membrane</location>
        <topology evidence="2">Multi-pass membrane protein</topology>
    </subcellularLocation>
</comment>
<keyword evidence="15" id="KW-0472">Membrane</keyword>
<reference evidence="18 19" key="1">
    <citation type="submission" date="2017-03" db="EMBL/GenBank/DDBJ databases">
        <title>Genomes of endolithic fungi from Antarctica.</title>
        <authorList>
            <person name="Coleine C."/>
            <person name="Masonjones S."/>
            <person name="Stajich J.E."/>
        </authorList>
    </citation>
    <scope>NUCLEOTIDE SEQUENCE [LARGE SCALE GENOMIC DNA]</scope>
    <source>
        <strain evidence="18 19">CCFEE 5187</strain>
    </source>
</reference>
<comment type="catalytic activity">
    <reaction evidence="1">
        <text>S-ubiquitinyl-[E2 ubiquitin-conjugating enzyme]-L-cysteine + [acceptor protein]-L-lysine = [E2 ubiquitin-conjugating enzyme]-L-cysteine + N(6)-ubiquitinyl-[acceptor protein]-L-lysine.</text>
        <dbReference type="EC" id="2.3.2.27"/>
    </reaction>
</comment>
<proteinExistence type="inferred from homology"/>
<evidence type="ECO:0000256" key="9">
    <source>
        <dbReference type="ARBA" id="ARBA00022723"/>
    </source>
</evidence>
<dbReference type="InterPro" id="IPR025654">
    <property type="entry name" value="PEX2/10"/>
</dbReference>
<keyword evidence="12" id="KW-0862">Zinc</keyword>
<evidence type="ECO:0000256" key="4">
    <source>
        <dbReference type="ARBA" id="ARBA00008704"/>
    </source>
</evidence>